<protein>
    <submittedName>
        <fullName evidence="1">Uncharacterized protein</fullName>
    </submittedName>
</protein>
<name>A0ABN8PGA9_9CNID</name>
<dbReference type="PANTHER" id="PTHR46585:SF1">
    <property type="entry name" value="CHROMO DOMAIN-CONTAINING PROTEIN"/>
    <property type="match status" value="1"/>
</dbReference>
<gene>
    <name evidence="1" type="ORF">PLOB_00042547</name>
</gene>
<dbReference type="EMBL" id="CALNXK010000069">
    <property type="protein sequence ID" value="CAH3142702.1"/>
    <property type="molecule type" value="Genomic_DNA"/>
</dbReference>
<evidence type="ECO:0000313" key="1">
    <source>
        <dbReference type="EMBL" id="CAH3142702.1"/>
    </source>
</evidence>
<dbReference type="PANTHER" id="PTHR46585">
    <property type="entry name" value="INTEGRASE CORE DOMAIN CONTAINING PROTEIN"/>
    <property type="match status" value="1"/>
</dbReference>
<evidence type="ECO:0000313" key="2">
    <source>
        <dbReference type="Proteomes" id="UP001159405"/>
    </source>
</evidence>
<proteinExistence type="predicted"/>
<reference evidence="1 2" key="1">
    <citation type="submission" date="2022-05" db="EMBL/GenBank/DDBJ databases">
        <authorList>
            <consortium name="Genoscope - CEA"/>
            <person name="William W."/>
        </authorList>
    </citation>
    <scope>NUCLEOTIDE SEQUENCE [LARGE SCALE GENOMIC DNA]</scope>
</reference>
<comment type="caution">
    <text evidence="1">The sequence shown here is derived from an EMBL/GenBank/DDBJ whole genome shotgun (WGS) entry which is preliminary data.</text>
</comment>
<sequence length="119" mass="13960">MERNLVLLKNRMWKMFTVNNNTVYFDKIDKLVDDYNNARHSSVKMTPVVASKKKNGSKVWSNLYGDLIYTKPGKPRFSIGDRVRISKYKRKVFAKGYTPNWTVDIFVIYKVLPTKPVTH</sequence>
<accession>A0ABN8PGA9</accession>
<feature type="non-terminal residue" evidence="1">
    <location>
        <position position="119"/>
    </location>
</feature>
<dbReference type="Proteomes" id="UP001159405">
    <property type="component" value="Unassembled WGS sequence"/>
</dbReference>
<keyword evidence="2" id="KW-1185">Reference proteome</keyword>
<organism evidence="1 2">
    <name type="scientific">Porites lobata</name>
    <dbReference type="NCBI Taxonomy" id="104759"/>
    <lineage>
        <taxon>Eukaryota</taxon>
        <taxon>Metazoa</taxon>
        <taxon>Cnidaria</taxon>
        <taxon>Anthozoa</taxon>
        <taxon>Hexacorallia</taxon>
        <taxon>Scleractinia</taxon>
        <taxon>Fungiina</taxon>
        <taxon>Poritidae</taxon>
        <taxon>Porites</taxon>
    </lineage>
</organism>